<protein>
    <recommendedName>
        <fullName evidence="3">DUF2380 domain-containing protein</fullName>
    </recommendedName>
</protein>
<proteinExistence type="predicted"/>
<dbReference type="OrthoDB" id="8442682at2"/>
<keyword evidence="2" id="KW-1185">Reference proteome</keyword>
<dbReference type="InterPro" id="IPR021698">
    <property type="entry name" value="DUF3280"/>
</dbReference>
<evidence type="ECO:0008006" key="3">
    <source>
        <dbReference type="Google" id="ProtNLM"/>
    </source>
</evidence>
<dbReference type="Proteomes" id="UP000052023">
    <property type="component" value="Unassembled WGS sequence"/>
</dbReference>
<accession>A0A0R3M8L4</accession>
<reference evidence="1 2" key="1">
    <citation type="submission" date="2014-03" db="EMBL/GenBank/DDBJ databases">
        <title>Bradyrhizobium valentinum sp. nov., isolated from effective nodules of Lupinus mariae-josephae, a lupine endemic of basic-lime soils in Eastern Spain.</title>
        <authorList>
            <person name="Duran D."/>
            <person name="Rey L."/>
            <person name="Navarro A."/>
            <person name="Busquets A."/>
            <person name="Imperial J."/>
            <person name="Ruiz-Argueso T."/>
        </authorList>
    </citation>
    <scope>NUCLEOTIDE SEQUENCE [LARGE SCALE GENOMIC DNA]</scope>
    <source>
        <strain evidence="1 2">Ro19</strain>
    </source>
</reference>
<comment type="caution">
    <text evidence="1">The sequence shown here is derived from an EMBL/GenBank/DDBJ whole genome shotgun (WGS) entry which is preliminary data.</text>
</comment>
<gene>
    <name evidence="1" type="ORF">CQ13_36860</name>
</gene>
<dbReference type="AlphaFoldDB" id="A0A0R3M8L4"/>
<dbReference type="Pfam" id="PF11684">
    <property type="entry name" value="DUF3280"/>
    <property type="match status" value="1"/>
</dbReference>
<evidence type="ECO:0000313" key="2">
    <source>
        <dbReference type="Proteomes" id="UP000052023"/>
    </source>
</evidence>
<organism evidence="1 2">
    <name type="scientific">Bradyrhizobium retamae</name>
    <dbReference type="NCBI Taxonomy" id="1300035"/>
    <lineage>
        <taxon>Bacteria</taxon>
        <taxon>Pseudomonadati</taxon>
        <taxon>Pseudomonadota</taxon>
        <taxon>Alphaproteobacteria</taxon>
        <taxon>Hyphomicrobiales</taxon>
        <taxon>Nitrobacteraceae</taxon>
        <taxon>Bradyrhizobium</taxon>
    </lineage>
</organism>
<sequence>MRHASLLHALTTAGLFTGLFLGSSLISDASAATAGHALAVSVDDFNYIDTSNEPTDQTAVHEKRLRAFMTALRDDVTADRRFELVPSSCAPNCPTDGPALRDRLRAASQAGAQILIIGIVHKLSTLVQVVRIAAIDTTTQRVVFRKYFQFRGDNDEAWQRAERFVSEEVRDRLLESRSQQ</sequence>
<evidence type="ECO:0000313" key="1">
    <source>
        <dbReference type="EMBL" id="KRR16329.1"/>
    </source>
</evidence>
<dbReference type="EMBL" id="LLYA01000219">
    <property type="protein sequence ID" value="KRR16329.1"/>
    <property type="molecule type" value="Genomic_DNA"/>
</dbReference>
<name>A0A0R3M8L4_9BRAD</name>